<dbReference type="EMBL" id="MT141450">
    <property type="protein sequence ID" value="QJA61715.1"/>
    <property type="molecule type" value="Genomic_DNA"/>
</dbReference>
<proteinExistence type="predicted"/>
<name>A0A6M3IXF1_9ZZZZ</name>
<protein>
    <submittedName>
        <fullName evidence="1">Uncharacterized protein</fullName>
    </submittedName>
</protein>
<organism evidence="1">
    <name type="scientific">viral metagenome</name>
    <dbReference type="NCBI Taxonomy" id="1070528"/>
    <lineage>
        <taxon>unclassified sequences</taxon>
        <taxon>metagenomes</taxon>
        <taxon>organismal metagenomes</taxon>
    </lineage>
</organism>
<gene>
    <name evidence="2" type="ORF">MM415A01504_0015</name>
    <name evidence="1" type="ORF">MM415B00897_0026</name>
</gene>
<dbReference type="AlphaFoldDB" id="A0A6M3IXF1"/>
<evidence type="ECO:0000313" key="1">
    <source>
        <dbReference type="EMBL" id="QJA61715.1"/>
    </source>
</evidence>
<evidence type="ECO:0000313" key="2">
    <source>
        <dbReference type="EMBL" id="QJA76476.1"/>
    </source>
</evidence>
<sequence>MPRWNPKPLWNGHDVYIIGGGPSLRSFDYSVLRGKHTIGCNDAFLHGFEICRACIFGDIPWFDAFEDRLKQFPGIVFTCARGFFVDWVYTIKNYPDGLHKDGVGWCGNTGAAALNLALLLGAKNVYLLGFDMKLDKEGRQNWHDKNINKPNPKVYSRFLNGFRGSVKRDWKAKFPGVEIFNLNPDSELDVFPKMARQDHFGLTAEVIVNGS</sequence>
<dbReference type="EMBL" id="MT142227">
    <property type="protein sequence ID" value="QJA76476.1"/>
    <property type="molecule type" value="Genomic_DNA"/>
</dbReference>
<dbReference type="Gene3D" id="3.90.1480.10">
    <property type="entry name" value="Alpha-2,3-sialyltransferase"/>
    <property type="match status" value="1"/>
</dbReference>
<accession>A0A6M3IXF1</accession>
<reference evidence="1" key="1">
    <citation type="submission" date="2020-03" db="EMBL/GenBank/DDBJ databases">
        <title>The deep terrestrial virosphere.</title>
        <authorList>
            <person name="Holmfeldt K."/>
            <person name="Nilsson E."/>
            <person name="Simone D."/>
            <person name="Lopez-Fernandez M."/>
            <person name="Wu X."/>
            <person name="de Brujin I."/>
            <person name="Lundin D."/>
            <person name="Andersson A."/>
            <person name="Bertilsson S."/>
            <person name="Dopson M."/>
        </authorList>
    </citation>
    <scope>NUCLEOTIDE SEQUENCE</scope>
    <source>
        <strain evidence="2">MM415A01504</strain>
        <strain evidence="1">MM415B00897</strain>
    </source>
</reference>